<dbReference type="Gene3D" id="2.40.400.10">
    <property type="entry name" value="Acetoacetate decarboxylase-like"/>
    <property type="match status" value="1"/>
</dbReference>
<evidence type="ECO:0000256" key="5">
    <source>
        <dbReference type="ARBA" id="ARBA00023033"/>
    </source>
</evidence>
<feature type="region of interest" description="Disordered" evidence="6">
    <location>
        <begin position="1"/>
        <end position="28"/>
    </location>
</feature>
<evidence type="ECO:0000259" key="7">
    <source>
        <dbReference type="Pfam" id="PF01494"/>
    </source>
</evidence>
<dbReference type="GeneID" id="27904047"/>
<dbReference type="PRINTS" id="PR00420">
    <property type="entry name" value="RNGMNOXGNASE"/>
</dbReference>
<keyword evidence="5" id="KW-0503">Monooxygenase</keyword>
<dbReference type="Pfam" id="PF01494">
    <property type="entry name" value="FAD_binding_3"/>
    <property type="match status" value="1"/>
</dbReference>
<dbReference type="PANTHER" id="PTHR13789:SF261">
    <property type="entry name" value="HYDROXYLASE, PUTATIVE (AFU_ORTHOLOGUE AFUA_7G00590)-RELATED"/>
    <property type="match status" value="1"/>
</dbReference>
<keyword evidence="2" id="KW-0285">Flavoprotein</keyword>
<dbReference type="InterPro" id="IPR050493">
    <property type="entry name" value="FAD-dep_Monooxygenase_BioMet"/>
</dbReference>
<dbReference type="Gene3D" id="3.50.50.60">
    <property type="entry name" value="FAD/NAD(P)-binding domain"/>
    <property type="match status" value="1"/>
</dbReference>
<dbReference type="HOGENOM" id="CLU_014528_0_0_1"/>
<name>N1QGH4_SPHMS</name>
<dbReference type="EMBL" id="KB456269">
    <property type="protein sequence ID" value="EMF09638.1"/>
    <property type="molecule type" value="Genomic_DNA"/>
</dbReference>
<dbReference type="GO" id="GO:0071949">
    <property type="term" value="F:FAD binding"/>
    <property type="evidence" value="ECO:0007669"/>
    <property type="project" value="InterPro"/>
</dbReference>
<keyword evidence="9" id="KW-1185">Reference proteome</keyword>
<sequence>MASTSTESGISGANGTHTTTLASRPNGQQTAAMEPLTILIAGAGIGGLTTAIALRQQGHNVKVFEQSRLAAEVGAAVHLAPNSNGILRQLGIYAENFGANTMNKLTETDLAGKPQKMMDMRPTSGMWQHPWHLAHRAHLHRELKETAISPKGLGRPVELLTSSKVKSVDEKSASVTLENGETIQGDAVIGADGVHSVARSCIAPVDVKPFSCGKSAFRFLIPREAIKADPQTAHLVDEEGELKIWYANDRRIVMYPTSKNTELNFVAIHPESESSASSDWNQEASLETMLKVYAGFEPAVLAMISKADPQSLKVWVLLDMDEMPIWHKDHLALIGDAAHPFLPHQGQGAGAAIEDGATIATVLPLGTPREEIPERLRLYDQIRHGRATQIQTFSRLIGSDDLEGKNLNMLGFTNFNFGHDEFDNSRQKFREYQWAKVEKKYSRMPIAFGPMPGPRQDHYGLPRSGENSTFTTASIRFKTSRTALQNLFPPGRKGYSFKSPGTVAYASFSQTTLGKMQWLGGSGYNHIGLYIHGVTYEKEDGKSVSGTYLPILFENLTDPIVSGREELGMPKLYSTIDVHRREKSYHMKTGWQGASWGSFSLTDLVEQDPAAQSGSISGESDEGIIAHRYVPAVGREFKGLAEGGQDGNAAGVDYAVFDRFAEAEPKPTVHKVWTTNNAKFELQSGDWDTLPTLHHVISRLAELPVYEIMGAKVVEGVGVPDVSTASRV</sequence>
<comment type="similarity">
    <text evidence="1">Belongs to the paxM FAD-dependent monooxygenase family.</text>
</comment>
<dbReference type="SUPFAM" id="SSF51905">
    <property type="entry name" value="FAD/NAD(P)-binding domain"/>
    <property type="match status" value="1"/>
</dbReference>
<proteinExistence type="inferred from homology"/>
<evidence type="ECO:0000256" key="1">
    <source>
        <dbReference type="ARBA" id="ARBA00007992"/>
    </source>
</evidence>
<dbReference type="InterPro" id="IPR010451">
    <property type="entry name" value="Acetoacetate_decarboxylase"/>
</dbReference>
<dbReference type="eggNOG" id="KOG2614">
    <property type="taxonomic scope" value="Eukaryota"/>
</dbReference>
<gene>
    <name evidence="8" type="ORF">SEPMUDRAFT_151589</name>
</gene>
<organism evidence="8 9">
    <name type="scientific">Sphaerulina musiva (strain SO2202)</name>
    <name type="common">Poplar stem canker fungus</name>
    <name type="synonym">Septoria musiva</name>
    <dbReference type="NCBI Taxonomy" id="692275"/>
    <lineage>
        <taxon>Eukaryota</taxon>
        <taxon>Fungi</taxon>
        <taxon>Dikarya</taxon>
        <taxon>Ascomycota</taxon>
        <taxon>Pezizomycotina</taxon>
        <taxon>Dothideomycetes</taxon>
        <taxon>Dothideomycetidae</taxon>
        <taxon>Mycosphaerellales</taxon>
        <taxon>Mycosphaerellaceae</taxon>
        <taxon>Sphaerulina</taxon>
    </lineage>
</organism>
<dbReference type="OMA" id="MPGPRQT"/>
<evidence type="ECO:0000313" key="8">
    <source>
        <dbReference type="EMBL" id="EMF09638.1"/>
    </source>
</evidence>
<dbReference type="GO" id="GO:0004497">
    <property type="term" value="F:monooxygenase activity"/>
    <property type="evidence" value="ECO:0007669"/>
    <property type="project" value="UniProtKB-KW"/>
</dbReference>
<dbReference type="PANTHER" id="PTHR13789">
    <property type="entry name" value="MONOOXYGENASE"/>
    <property type="match status" value="1"/>
</dbReference>
<dbReference type="GO" id="GO:0016829">
    <property type="term" value="F:lyase activity"/>
    <property type="evidence" value="ECO:0007669"/>
    <property type="project" value="InterPro"/>
</dbReference>
<reference evidence="8 9" key="1">
    <citation type="journal article" date="2012" name="PLoS Pathog.">
        <title>Diverse lifestyles and strategies of plant pathogenesis encoded in the genomes of eighteen Dothideomycetes fungi.</title>
        <authorList>
            <person name="Ohm R.A."/>
            <person name="Feau N."/>
            <person name="Henrissat B."/>
            <person name="Schoch C.L."/>
            <person name="Horwitz B.A."/>
            <person name="Barry K.W."/>
            <person name="Condon B.J."/>
            <person name="Copeland A.C."/>
            <person name="Dhillon B."/>
            <person name="Glaser F."/>
            <person name="Hesse C.N."/>
            <person name="Kosti I."/>
            <person name="LaButti K."/>
            <person name="Lindquist E.A."/>
            <person name="Lucas S."/>
            <person name="Salamov A.A."/>
            <person name="Bradshaw R.E."/>
            <person name="Ciuffetti L."/>
            <person name="Hamelin R.C."/>
            <person name="Kema G.H.J."/>
            <person name="Lawrence C."/>
            <person name="Scott J.A."/>
            <person name="Spatafora J.W."/>
            <person name="Turgeon B.G."/>
            <person name="de Wit P.J.G.M."/>
            <person name="Zhong S."/>
            <person name="Goodwin S.B."/>
            <person name="Grigoriev I.V."/>
        </authorList>
    </citation>
    <scope>NUCLEOTIDE SEQUENCE [LARGE SCALE GENOMIC DNA]</scope>
    <source>
        <strain evidence="8 9">SO2202</strain>
    </source>
</reference>
<dbReference type="Pfam" id="PF06314">
    <property type="entry name" value="ADC"/>
    <property type="match status" value="1"/>
</dbReference>
<dbReference type="OrthoDB" id="1047367at2759"/>
<evidence type="ECO:0000256" key="4">
    <source>
        <dbReference type="ARBA" id="ARBA00023002"/>
    </source>
</evidence>
<evidence type="ECO:0000256" key="3">
    <source>
        <dbReference type="ARBA" id="ARBA00022827"/>
    </source>
</evidence>
<dbReference type="SUPFAM" id="SSF54373">
    <property type="entry name" value="FAD-linked reductases, C-terminal domain"/>
    <property type="match status" value="1"/>
</dbReference>
<dbReference type="RefSeq" id="XP_016757759.1">
    <property type="nucleotide sequence ID" value="XM_016906910.1"/>
</dbReference>
<dbReference type="InterPro" id="IPR023375">
    <property type="entry name" value="ADC_dom_sf"/>
</dbReference>
<evidence type="ECO:0000313" key="9">
    <source>
        <dbReference type="Proteomes" id="UP000016931"/>
    </source>
</evidence>
<dbReference type="SUPFAM" id="SSF160104">
    <property type="entry name" value="Acetoacetate decarboxylase-like"/>
    <property type="match status" value="1"/>
</dbReference>
<dbReference type="Proteomes" id="UP000016931">
    <property type="component" value="Unassembled WGS sequence"/>
</dbReference>
<dbReference type="InterPro" id="IPR002938">
    <property type="entry name" value="FAD-bd"/>
</dbReference>
<dbReference type="STRING" id="692275.N1QGH4"/>
<evidence type="ECO:0000256" key="2">
    <source>
        <dbReference type="ARBA" id="ARBA00022630"/>
    </source>
</evidence>
<evidence type="ECO:0000256" key="6">
    <source>
        <dbReference type="SAM" id="MobiDB-lite"/>
    </source>
</evidence>
<feature type="domain" description="FAD-binding" evidence="7">
    <location>
        <begin position="37"/>
        <end position="393"/>
    </location>
</feature>
<keyword evidence="4" id="KW-0560">Oxidoreductase</keyword>
<accession>N1QGH4</accession>
<dbReference type="InterPro" id="IPR036188">
    <property type="entry name" value="FAD/NAD-bd_sf"/>
</dbReference>
<protein>
    <submittedName>
        <fullName evidence="8">Salicylate hydroxylase</fullName>
    </submittedName>
</protein>
<dbReference type="AlphaFoldDB" id="N1QGH4"/>
<keyword evidence="3" id="KW-0274">FAD</keyword>